<dbReference type="InterPro" id="IPR011545">
    <property type="entry name" value="DEAD/DEAH_box_helicase_dom"/>
</dbReference>
<dbReference type="Proteomes" id="UP000587991">
    <property type="component" value="Unassembled WGS sequence"/>
</dbReference>
<comment type="function">
    <text evidence="12">Initiates the restart of stalled replication forks, which reloads the replicative helicase on sites other than the origin of replication. Recognizes and binds to abandoned replication forks and remodels them to uncover a helicase loading site. Promotes assembly of the primosome at these replication forks.</text>
</comment>
<keyword evidence="9 12" id="KW-0238">DNA-binding</keyword>
<feature type="binding site" evidence="12">
    <location>
        <position position="440"/>
    </location>
    <ligand>
        <name>Zn(2+)</name>
        <dbReference type="ChEBI" id="CHEBI:29105"/>
        <label>2</label>
    </ligand>
</feature>
<comment type="similarity">
    <text evidence="12">Belongs to the helicase family. PriA subfamily.</text>
</comment>
<dbReference type="GO" id="GO:0016787">
    <property type="term" value="F:hydrolase activity"/>
    <property type="evidence" value="ECO:0007669"/>
    <property type="project" value="UniProtKB-KW"/>
</dbReference>
<dbReference type="FunFam" id="3.40.50.300:FF:000489">
    <property type="entry name" value="Primosome assembly protein PriA"/>
    <property type="match status" value="1"/>
</dbReference>
<evidence type="ECO:0000313" key="15">
    <source>
        <dbReference type="EMBL" id="NLR76303.1"/>
    </source>
</evidence>
<evidence type="ECO:0000259" key="13">
    <source>
        <dbReference type="PROSITE" id="PS51192"/>
    </source>
</evidence>
<dbReference type="GO" id="GO:0006269">
    <property type="term" value="P:DNA replication, synthesis of primer"/>
    <property type="evidence" value="ECO:0007669"/>
    <property type="project" value="UniProtKB-KW"/>
</dbReference>
<dbReference type="InterPro" id="IPR041222">
    <property type="entry name" value="PriA_3primeBD"/>
</dbReference>
<dbReference type="CDD" id="cd18804">
    <property type="entry name" value="SF2_C_priA"/>
    <property type="match status" value="1"/>
</dbReference>
<reference evidence="15 16" key="1">
    <citation type="submission" date="2020-04" db="EMBL/GenBank/DDBJ databases">
        <title>Draft genome of Leeia sp. IMCC25680.</title>
        <authorList>
            <person name="Song J."/>
            <person name="Cho J.-C."/>
        </authorList>
    </citation>
    <scope>NUCLEOTIDE SEQUENCE [LARGE SCALE GENOMIC DNA]</scope>
    <source>
        <strain evidence="15 16">IMCC25680</strain>
    </source>
</reference>
<dbReference type="SMART" id="SM00490">
    <property type="entry name" value="HELICc"/>
    <property type="match status" value="1"/>
</dbReference>
<evidence type="ECO:0000256" key="2">
    <source>
        <dbReference type="ARBA" id="ARBA00022705"/>
    </source>
</evidence>
<keyword evidence="16" id="KW-1185">Reference proteome</keyword>
<feature type="domain" description="Helicase C-terminal" evidence="14">
    <location>
        <begin position="463"/>
        <end position="617"/>
    </location>
</feature>
<gene>
    <name evidence="12" type="primary">priA</name>
    <name evidence="15" type="ORF">HF682_14145</name>
</gene>
<feature type="binding site" evidence="12">
    <location>
        <position position="471"/>
    </location>
    <ligand>
        <name>Zn(2+)</name>
        <dbReference type="ChEBI" id="CHEBI:29105"/>
        <label>1</label>
    </ligand>
</feature>
<dbReference type="InterPro" id="IPR014001">
    <property type="entry name" value="Helicase_ATP-bd"/>
</dbReference>
<feature type="binding site" evidence="12">
    <location>
        <position position="431"/>
    </location>
    <ligand>
        <name>Zn(2+)</name>
        <dbReference type="ChEBI" id="CHEBI:29105"/>
        <label>1</label>
    </ligand>
</feature>
<dbReference type="PANTHER" id="PTHR30580:SF0">
    <property type="entry name" value="PRIMOSOMAL PROTEIN N"/>
    <property type="match status" value="1"/>
</dbReference>
<dbReference type="SMART" id="SM00487">
    <property type="entry name" value="DEXDc"/>
    <property type="match status" value="1"/>
</dbReference>
<dbReference type="GO" id="GO:1990077">
    <property type="term" value="C:primosome complex"/>
    <property type="evidence" value="ECO:0007669"/>
    <property type="project" value="UniProtKB-UniRule"/>
</dbReference>
<keyword evidence="5 12" id="KW-0378">Hydrolase</keyword>
<dbReference type="NCBIfam" id="TIGR00595">
    <property type="entry name" value="priA"/>
    <property type="match status" value="1"/>
</dbReference>
<feature type="binding site" evidence="12">
    <location>
        <position position="458"/>
    </location>
    <ligand>
        <name>Zn(2+)</name>
        <dbReference type="ChEBI" id="CHEBI:29105"/>
        <label>2</label>
    </ligand>
</feature>
<dbReference type="FunFam" id="3.40.1440.60:FF:000001">
    <property type="entry name" value="Primosomal protein N"/>
    <property type="match status" value="1"/>
</dbReference>
<protein>
    <recommendedName>
        <fullName evidence="12">Replication restart protein PriA</fullName>
    </recommendedName>
    <alternativeName>
        <fullName evidence="12">ATP-dependent DNA helicase PriA</fullName>
        <ecNumber evidence="12">5.6.2.4</ecNumber>
    </alternativeName>
    <alternativeName>
        <fullName evidence="12">DNA 3'-5' helicase PriA</fullName>
    </alternativeName>
</protein>
<dbReference type="PANTHER" id="PTHR30580">
    <property type="entry name" value="PRIMOSOMAL PROTEIN N"/>
    <property type="match status" value="1"/>
</dbReference>
<feature type="domain" description="Helicase ATP-binding" evidence="13">
    <location>
        <begin position="201"/>
        <end position="368"/>
    </location>
</feature>
<evidence type="ECO:0000256" key="11">
    <source>
        <dbReference type="ARBA" id="ARBA00048988"/>
    </source>
</evidence>
<accession>A0A847S964</accession>
<dbReference type="InterPro" id="IPR042115">
    <property type="entry name" value="PriA_3primeBD_sf"/>
</dbReference>
<name>A0A847S964_9NEIS</name>
<keyword evidence="3 12" id="KW-0479">Metal-binding</keyword>
<keyword evidence="6 12" id="KW-0347">Helicase</keyword>
<evidence type="ECO:0000256" key="6">
    <source>
        <dbReference type="ARBA" id="ARBA00022806"/>
    </source>
</evidence>
<feature type="binding site" evidence="12">
    <location>
        <position position="468"/>
    </location>
    <ligand>
        <name>Zn(2+)</name>
        <dbReference type="ChEBI" id="CHEBI:29105"/>
        <label>1</label>
    </ligand>
</feature>
<dbReference type="Pfam" id="PF17764">
    <property type="entry name" value="PriA_3primeBD"/>
    <property type="match status" value="1"/>
</dbReference>
<dbReference type="GO" id="GO:0005524">
    <property type="term" value="F:ATP binding"/>
    <property type="evidence" value="ECO:0007669"/>
    <property type="project" value="UniProtKB-UniRule"/>
</dbReference>
<evidence type="ECO:0000256" key="10">
    <source>
        <dbReference type="ARBA" id="ARBA00023235"/>
    </source>
</evidence>
<keyword evidence="10 12" id="KW-0413">Isomerase</keyword>
<dbReference type="PROSITE" id="PS51194">
    <property type="entry name" value="HELICASE_CTER"/>
    <property type="match status" value="1"/>
</dbReference>
<sequence>MQIARVALDVPLPQLFDYRAEGLNEAHLGCRVLVPFGRRQRVAILMALDQHSEIEPARLKSVMALLDEAPLLDSGLLQLLTFCSQYYQYPLGATLFTALPGRLRQTEALREAMPQQVCLTPAGQAALAALPAQARLQRQLFQALQQGGDWQVLVSMGASAPALLKHWLTQGWLEPVRGVAPELSPTDGPTLSPDQGHAVAALRELGAETALLFGITGSGKTEVYLQRLAEVLATGQQGLVLVPEINLTPQLLQRFRQRFPTARIACLHSEVSDAERAREWLACQAGERDLILGTRLAVFTPLPRLGLIVVDEEHDASYKQQEGLRYSARDVAVMRGRQAGVQVLLGSATPSLESWHNAQQARYRLLSLGQRAVAGAQLPEVVLLDTRRAPLRDGLSEALLRVLRQQLQRGEQSLLFLNRRGYAPVLFCDACGWQASCRRCSARLVWHRGERRLVCHHCGWGQAVPQHCPDCGNQDLKPVGSGTQRLEAALAEALPEARLLRVDRDSMRRKGSWQAAQQQIVAGEADILIGTQMLAKGHDFPNLTLVAVVGADGSLYSADYRASERLFAQLVQVAGRAGRADKPGRVLVQTAFPDHPLYVALTRHDYPAFAAQLLAERAQCLFPPLAYQAILRAEARTLEQALQWLQQARQLMLPEQAADTVEVFEPVPALMLRVNGRERAQLMLQSTTRAALQQRLRAVTPQLYGLPTPGVSWTLEVDPLDV</sequence>
<comment type="catalytic activity">
    <reaction evidence="11 12">
        <text>ATP + H2O = ADP + phosphate + H(+)</text>
        <dbReference type="Rhea" id="RHEA:13065"/>
        <dbReference type="ChEBI" id="CHEBI:15377"/>
        <dbReference type="ChEBI" id="CHEBI:15378"/>
        <dbReference type="ChEBI" id="CHEBI:30616"/>
        <dbReference type="ChEBI" id="CHEBI:43474"/>
        <dbReference type="ChEBI" id="CHEBI:456216"/>
        <dbReference type="EC" id="5.6.2.4"/>
    </reaction>
</comment>
<keyword evidence="8 12" id="KW-0067">ATP-binding</keyword>
<evidence type="ECO:0000256" key="12">
    <source>
        <dbReference type="HAMAP-Rule" id="MF_00983"/>
    </source>
</evidence>
<comment type="subunit">
    <text evidence="12">Component of the replication restart primosome.</text>
</comment>
<dbReference type="EC" id="5.6.2.4" evidence="12"/>
<proteinExistence type="inferred from homology"/>
<dbReference type="EMBL" id="JABAIM010000003">
    <property type="protein sequence ID" value="NLR76303.1"/>
    <property type="molecule type" value="Genomic_DNA"/>
</dbReference>
<dbReference type="InterPro" id="IPR041236">
    <property type="entry name" value="PriA_C"/>
</dbReference>
<evidence type="ECO:0000259" key="14">
    <source>
        <dbReference type="PROSITE" id="PS51194"/>
    </source>
</evidence>
<dbReference type="Gene3D" id="3.40.50.300">
    <property type="entry name" value="P-loop containing nucleotide triphosphate hydrolases"/>
    <property type="match status" value="2"/>
</dbReference>
<dbReference type="InterPro" id="IPR001650">
    <property type="entry name" value="Helicase_C-like"/>
</dbReference>
<dbReference type="CDD" id="cd17929">
    <property type="entry name" value="DEXHc_priA"/>
    <property type="match status" value="1"/>
</dbReference>
<comment type="cofactor">
    <cofactor evidence="12">
        <name>Zn(2+)</name>
        <dbReference type="ChEBI" id="CHEBI:29105"/>
    </cofactor>
    <text evidence="12">Binds 2 zinc ions per subunit.</text>
</comment>
<dbReference type="Pfam" id="PF00270">
    <property type="entry name" value="DEAD"/>
    <property type="match status" value="1"/>
</dbReference>
<evidence type="ECO:0000256" key="4">
    <source>
        <dbReference type="ARBA" id="ARBA00022741"/>
    </source>
</evidence>
<keyword evidence="4 12" id="KW-0547">Nucleotide-binding</keyword>
<dbReference type="InterPro" id="IPR040498">
    <property type="entry name" value="PriA_CRR"/>
</dbReference>
<evidence type="ECO:0000256" key="3">
    <source>
        <dbReference type="ARBA" id="ARBA00022723"/>
    </source>
</evidence>
<dbReference type="HAMAP" id="MF_00983">
    <property type="entry name" value="PriA"/>
    <property type="match status" value="1"/>
</dbReference>
<evidence type="ECO:0000256" key="9">
    <source>
        <dbReference type="ARBA" id="ARBA00023125"/>
    </source>
</evidence>
<dbReference type="AlphaFoldDB" id="A0A847S964"/>
<evidence type="ECO:0000256" key="1">
    <source>
        <dbReference type="ARBA" id="ARBA00022515"/>
    </source>
</evidence>
<dbReference type="RefSeq" id="WP_168877966.1">
    <property type="nucleotide sequence ID" value="NZ_JABAIM010000003.1"/>
</dbReference>
<evidence type="ECO:0000256" key="5">
    <source>
        <dbReference type="ARBA" id="ARBA00022801"/>
    </source>
</evidence>
<dbReference type="GO" id="GO:0043138">
    <property type="term" value="F:3'-5' DNA helicase activity"/>
    <property type="evidence" value="ECO:0007669"/>
    <property type="project" value="UniProtKB-EC"/>
</dbReference>
<dbReference type="GO" id="GO:0006270">
    <property type="term" value="P:DNA replication initiation"/>
    <property type="evidence" value="ECO:0007669"/>
    <property type="project" value="TreeGrafter"/>
</dbReference>
<comment type="caution">
    <text evidence="15">The sequence shown here is derived from an EMBL/GenBank/DDBJ whole genome shotgun (WGS) entry which is preliminary data.</text>
</comment>
<feature type="binding site" evidence="12">
    <location>
        <position position="437"/>
    </location>
    <ligand>
        <name>Zn(2+)</name>
        <dbReference type="ChEBI" id="CHEBI:29105"/>
        <label>2</label>
    </ligand>
</feature>
<dbReference type="PROSITE" id="PS51192">
    <property type="entry name" value="HELICASE_ATP_BIND_1"/>
    <property type="match status" value="1"/>
</dbReference>
<dbReference type="GO" id="GO:0006302">
    <property type="term" value="P:double-strand break repair"/>
    <property type="evidence" value="ECO:0007669"/>
    <property type="project" value="InterPro"/>
</dbReference>
<feature type="binding site" evidence="12">
    <location>
        <position position="455"/>
    </location>
    <ligand>
        <name>Zn(2+)</name>
        <dbReference type="ChEBI" id="CHEBI:29105"/>
        <label>2</label>
    </ligand>
</feature>
<dbReference type="InterPro" id="IPR005259">
    <property type="entry name" value="PriA"/>
</dbReference>
<dbReference type="Gene3D" id="3.40.1440.60">
    <property type="entry name" value="PriA, 3(prime) DNA-binding domain"/>
    <property type="match status" value="1"/>
</dbReference>
<feature type="binding site" evidence="12">
    <location>
        <position position="428"/>
    </location>
    <ligand>
        <name>Zn(2+)</name>
        <dbReference type="ChEBI" id="CHEBI:29105"/>
        <label>1</label>
    </ligand>
</feature>
<dbReference type="Pfam" id="PF18319">
    <property type="entry name" value="Zn_ribbon_PriA"/>
    <property type="match status" value="1"/>
</dbReference>
<evidence type="ECO:0000256" key="8">
    <source>
        <dbReference type="ARBA" id="ARBA00022840"/>
    </source>
</evidence>
<evidence type="ECO:0000313" key="16">
    <source>
        <dbReference type="Proteomes" id="UP000587991"/>
    </source>
</evidence>
<dbReference type="NCBIfam" id="NF004067">
    <property type="entry name" value="PRK05580.1-4"/>
    <property type="match status" value="1"/>
</dbReference>
<dbReference type="SUPFAM" id="SSF52540">
    <property type="entry name" value="P-loop containing nucleoside triphosphate hydrolases"/>
    <property type="match status" value="1"/>
</dbReference>
<dbReference type="GO" id="GO:0008270">
    <property type="term" value="F:zinc ion binding"/>
    <property type="evidence" value="ECO:0007669"/>
    <property type="project" value="UniProtKB-UniRule"/>
</dbReference>
<dbReference type="GO" id="GO:0006310">
    <property type="term" value="P:DNA recombination"/>
    <property type="evidence" value="ECO:0007669"/>
    <property type="project" value="InterPro"/>
</dbReference>
<dbReference type="InterPro" id="IPR027417">
    <property type="entry name" value="P-loop_NTPase"/>
</dbReference>
<organism evidence="15 16">
    <name type="scientific">Leeia aquatica</name>
    <dbReference type="NCBI Taxonomy" id="2725557"/>
    <lineage>
        <taxon>Bacteria</taxon>
        <taxon>Pseudomonadati</taxon>
        <taxon>Pseudomonadota</taxon>
        <taxon>Betaproteobacteria</taxon>
        <taxon>Neisseriales</taxon>
        <taxon>Leeiaceae</taxon>
        <taxon>Leeia</taxon>
    </lineage>
</organism>
<keyword evidence="7 12" id="KW-0862">Zinc</keyword>
<dbReference type="GO" id="GO:0003677">
    <property type="term" value="F:DNA binding"/>
    <property type="evidence" value="ECO:0007669"/>
    <property type="project" value="UniProtKB-UniRule"/>
</dbReference>
<evidence type="ECO:0000256" key="7">
    <source>
        <dbReference type="ARBA" id="ARBA00022833"/>
    </source>
</evidence>
<dbReference type="Pfam" id="PF00271">
    <property type="entry name" value="Helicase_C"/>
    <property type="match status" value="1"/>
</dbReference>
<keyword evidence="1 12" id="KW-0639">Primosome</keyword>
<keyword evidence="2 12" id="KW-0235">DNA replication</keyword>
<dbReference type="Pfam" id="PF18074">
    <property type="entry name" value="PriA_C"/>
    <property type="match status" value="1"/>
</dbReference>
<comment type="catalytic activity">
    <reaction evidence="12">
        <text>Couples ATP hydrolysis with the unwinding of duplex DNA by translocating in the 3'-5' direction.</text>
        <dbReference type="EC" id="5.6.2.4"/>
    </reaction>
</comment>